<dbReference type="KEGG" id="pri:PRIO_4847"/>
<feature type="transmembrane region" description="Helical" evidence="7">
    <location>
        <begin position="171"/>
        <end position="190"/>
    </location>
</feature>
<dbReference type="Proteomes" id="UP000033163">
    <property type="component" value="Chromosome I"/>
</dbReference>
<dbReference type="PATRIC" id="fig|1073571.4.peg.5206"/>
<dbReference type="SUPFAM" id="SSF161098">
    <property type="entry name" value="MetI-like"/>
    <property type="match status" value="1"/>
</dbReference>
<dbReference type="PANTHER" id="PTHR43227:SF11">
    <property type="entry name" value="BLL4140 PROTEIN"/>
    <property type="match status" value="1"/>
</dbReference>
<feature type="transmembrane region" description="Helical" evidence="7">
    <location>
        <begin position="15"/>
        <end position="33"/>
    </location>
</feature>
<keyword evidence="5 7" id="KW-1133">Transmembrane helix</keyword>
<accession>A0A0E4CY91</accession>
<dbReference type="Pfam" id="PF00528">
    <property type="entry name" value="BPD_transp_1"/>
    <property type="match status" value="1"/>
</dbReference>
<dbReference type="InterPro" id="IPR035906">
    <property type="entry name" value="MetI-like_sf"/>
</dbReference>
<dbReference type="GO" id="GO:0055085">
    <property type="term" value="P:transmembrane transport"/>
    <property type="evidence" value="ECO:0007669"/>
    <property type="project" value="InterPro"/>
</dbReference>
<evidence type="ECO:0000256" key="1">
    <source>
        <dbReference type="ARBA" id="ARBA00004651"/>
    </source>
</evidence>
<dbReference type="Gene3D" id="1.10.3720.10">
    <property type="entry name" value="MetI-like"/>
    <property type="match status" value="1"/>
</dbReference>
<comment type="subcellular location">
    <subcellularLocation>
        <location evidence="1 7">Cell membrane</location>
        <topology evidence="1 7">Multi-pass membrane protein</topology>
    </subcellularLocation>
</comment>
<keyword evidence="6 7" id="KW-0472">Membrane</keyword>
<protein>
    <submittedName>
        <fullName evidence="9">Putative multiple-sugar transport system permease YteP</fullName>
    </submittedName>
</protein>
<feature type="transmembrane region" description="Helical" evidence="7">
    <location>
        <begin position="79"/>
        <end position="103"/>
    </location>
</feature>
<evidence type="ECO:0000256" key="4">
    <source>
        <dbReference type="ARBA" id="ARBA00022692"/>
    </source>
</evidence>
<dbReference type="InterPro" id="IPR050809">
    <property type="entry name" value="UgpAE/MalFG_permease"/>
</dbReference>
<dbReference type="GO" id="GO:0005886">
    <property type="term" value="C:plasma membrane"/>
    <property type="evidence" value="ECO:0007669"/>
    <property type="project" value="UniProtKB-SubCell"/>
</dbReference>
<feature type="transmembrane region" description="Helical" evidence="7">
    <location>
        <begin position="211"/>
        <end position="232"/>
    </location>
</feature>
<keyword evidence="4 7" id="KW-0812">Transmembrane</keyword>
<feature type="transmembrane region" description="Helical" evidence="7">
    <location>
        <begin position="268"/>
        <end position="289"/>
    </location>
</feature>
<organism evidence="9 10">
    <name type="scientific">Paenibacillus riograndensis SBR5</name>
    <dbReference type="NCBI Taxonomy" id="1073571"/>
    <lineage>
        <taxon>Bacteria</taxon>
        <taxon>Bacillati</taxon>
        <taxon>Bacillota</taxon>
        <taxon>Bacilli</taxon>
        <taxon>Bacillales</taxon>
        <taxon>Paenibacillaceae</taxon>
        <taxon>Paenibacillus</taxon>
        <taxon>Paenibacillus sonchi group</taxon>
    </lineage>
</organism>
<evidence type="ECO:0000256" key="2">
    <source>
        <dbReference type="ARBA" id="ARBA00022448"/>
    </source>
</evidence>
<keyword evidence="2 7" id="KW-0813">Transport</keyword>
<dbReference type="PROSITE" id="PS50928">
    <property type="entry name" value="ABC_TM1"/>
    <property type="match status" value="1"/>
</dbReference>
<sequence>MLKTRLQKDLLRNKWLYVMILPVLIYYVLFHYVPLYGTVIAFKQFVPSQGILSSDWVGFKHFEEFFSSIYFFRVIKNTILLSFFNLLFGFPAPIILALLLNELKSPIFRRITQTITYMPHFITLVVVAGIIRYFTLSDGLINDVIAFFGGARISFMQQPESFRPIYIVSEIWQQIGWGTIIYLAAITGIDQQQYEAAKIDGATKLQQIRHVTLPGILPTVMIMLILAIGNIMNVGFEKIILLYSASIYETADVISTFVYRKGILEFSYSYSAAVGLFNSVINFTLLLLANSFSKRATKNSLW</sequence>
<feature type="transmembrane region" description="Helical" evidence="7">
    <location>
        <begin position="115"/>
        <end position="134"/>
    </location>
</feature>
<proteinExistence type="inferred from homology"/>
<dbReference type="CDD" id="cd06261">
    <property type="entry name" value="TM_PBP2"/>
    <property type="match status" value="1"/>
</dbReference>
<feature type="domain" description="ABC transmembrane type-1" evidence="8">
    <location>
        <begin position="75"/>
        <end position="289"/>
    </location>
</feature>
<evidence type="ECO:0000313" key="10">
    <source>
        <dbReference type="Proteomes" id="UP000033163"/>
    </source>
</evidence>
<evidence type="ECO:0000256" key="3">
    <source>
        <dbReference type="ARBA" id="ARBA00022475"/>
    </source>
</evidence>
<reference evidence="10" key="1">
    <citation type="submission" date="2015-03" db="EMBL/GenBank/DDBJ databases">
        <authorList>
            <person name="Wibberg D."/>
        </authorList>
    </citation>
    <scope>NUCLEOTIDE SEQUENCE [LARGE SCALE GENOMIC DNA]</scope>
</reference>
<evidence type="ECO:0000256" key="6">
    <source>
        <dbReference type="ARBA" id="ARBA00023136"/>
    </source>
</evidence>
<evidence type="ECO:0000259" key="8">
    <source>
        <dbReference type="PROSITE" id="PS50928"/>
    </source>
</evidence>
<dbReference type="STRING" id="483937.AMQ84_16000"/>
<dbReference type="AlphaFoldDB" id="A0A0E4CY91"/>
<dbReference type="InterPro" id="IPR000515">
    <property type="entry name" value="MetI-like"/>
</dbReference>
<dbReference type="HOGENOM" id="CLU_016047_0_1_9"/>
<dbReference type="PANTHER" id="PTHR43227">
    <property type="entry name" value="BLL4140 PROTEIN"/>
    <property type="match status" value="1"/>
</dbReference>
<name>A0A0E4CY91_9BACL</name>
<evidence type="ECO:0000256" key="7">
    <source>
        <dbReference type="RuleBase" id="RU363032"/>
    </source>
</evidence>
<keyword evidence="9" id="KW-0762">Sugar transport</keyword>
<comment type="similarity">
    <text evidence="7">Belongs to the binding-protein-dependent transport system permease family.</text>
</comment>
<dbReference type="RefSeq" id="WP_020429088.1">
    <property type="nucleotide sequence ID" value="NZ_AGBD01000756.1"/>
</dbReference>
<evidence type="ECO:0000256" key="5">
    <source>
        <dbReference type="ARBA" id="ARBA00022989"/>
    </source>
</evidence>
<evidence type="ECO:0000313" key="9">
    <source>
        <dbReference type="EMBL" id="CQR57249.1"/>
    </source>
</evidence>
<gene>
    <name evidence="9" type="primary">yteP9</name>
    <name evidence="9" type="ORF">PRIO_4847</name>
</gene>
<keyword evidence="3" id="KW-1003">Cell membrane</keyword>
<dbReference type="EMBL" id="LN831776">
    <property type="protein sequence ID" value="CQR57249.1"/>
    <property type="molecule type" value="Genomic_DNA"/>
</dbReference>